<name>A0ABN1XJ63_9ACTN</name>
<feature type="domain" description="YCII-related" evidence="2">
    <location>
        <begin position="1"/>
        <end position="92"/>
    </location>
</feature>
<dbReference type="EMBL" id="BAAAKJ010000007">
    <property type="protein sequence ID" value="GAA1382387.1"/>
    <property type="molecule type" value="Genomic_DNA"/>
</dbReference>
<proteinExistence type="inferred from homology"/>
<dbReference type="Proteomes" id="UP001499863">
    <property type="component" value="Unassembled WGS sequence"/>
</dbReference>
<gene>
    <name evidence="3" type="ORF">GCM10009639_01480</name>
</gene>
<dbReference type="PANTHER" id="PTHR35174">
    <property type="entry name" value="BLL7171 PROTEIN-RELATED"/>
    <property type="match status" value="1"/>
</dbReference>
<protein>
    <submittedName>
        <fullName evidence="3">YciI family protein</fullName>
    </submittedName>
</protein>
<comment type="caution">
    <text evidence="3">The sequence shown here is derived from an EMBL/GenBank/DDBJ whole genome shotgun (WGS) entry which is preliminary data.</text>
</comment>
<evidence type="ECO:0000313" key="3">
    <source>
        <dbReference type="EMBL" id="GAA1382387.1"/>
    </source>
</evidence>
<dbReference type="Gene3D" id="3.30.70.1060">
    <property type="entry name" value="Dimeric alpha+beta barrel"/>
    <property type="match status" value="1"/>
</dbReference>
<keyword evidence="4" id="KW-1185">Reference proteome</keyword>
<reference evidence="3 4" key="1">
    <citation type="journal article" date="2019" name="Int. J. Syst. Evol. Microbiol.">
        <title>The Global Catalogue of Microorganisms (GCM) 10K type strain sequencing project: providing services to taxonomists for standard genome sequencing and annotation.</title>
        <authorList>
            <consortium name="The Broad Institute Genomics Platform"/>
            <consortium name="The Broad Institute Genome Sequencing Center for Infectious Disease"/>
            <person name="Wu L."/>
            <person name="Ma J."/>
        </authorList>
    </citation>
    <scope>NUCLEOTIDE SEQUENCE [LARGE SCALE GENOMIC DNA]</scope>
    <source>
        <strain evidence="3 4">JCM 12393</strain>
    </source>
</reference>
<organism evidence="3 4">
    <name type="scientific">Kitasatospora putterlickiae</name>
    <dbReference type="NCBI Taxonomy" id="221725"/>
    <lineage>
        <taxon>Bacteria</taxon>
        <taxon>Bacillati</taxon>
        <taxon>Actinomycetota</taxon>
        <taxon>Actinomycetes</taxon>
        <taxon>Kitasatosporales</taxon>
        <taxon>Streptomycetaceae</taxon>
        <taxon>Kitasatospora</taxon>
    </lineage>
</organism>
<dbReference type="Pfam" id="PF03795">
    <property type="entry name" value="YCII"/>
    <property type="match status" value="1"/>
</dbReference>
<comment type="similarity">
    <text evidence="1">Belongs to the YciI family.</text>
</comment>
<evidence type="ECO:0000256" key="1">
    <source>
        <dbReference type="ARBA" id="ARBA00007689"/>
    </source>
</evidence>
<evidence type="ECO:0000259" key="2">
    <source>
        <dbReference type="Pfam" id="PF03795"/>
    </source>
</evidence>
<evidence type="ECO:0000313" key="4">
    <source>
        <dbReference type="Proteomes" id="UP001499863"/>
    </source>
</evidence>
<dbReference type="SUPFAM" id="SSF54909">
    <property type="entry name" value="Dimeric alpha+beta barrel"/>
    <property type="match status" value="1"/>
</dbReference>
<accession>A0ABN1XJ63</accession>
<sequence>MKYMLLMQFSAKDLDIPKVEEWPIEDVRIHVRYMRDLNAELNASGELVDAQGLAMPETARIVRAGGGAPVVTDGPFPETKEWLAGWWIVDCAPGSDDDGDGGERRAIEIAAKVSAAPGPGGRPLDMPVEVRRIMSEPPVEV</sequence>
<dbReference type="RefSeq" id="WP_344323070.1">
    <property type="nucleotide sequence ID" value="NZ_BAAAKJ010000007.1"/>
</dbReference>
<dbReference type="PANTHER" id="PTHR35174:SF3">
    <property type="entry name" value="BLL7171 PROTEIN"/>
    <property type="match status" value="1"/>
</dbReference>
<dbReference type="InterPro" id="IPR005545">
    <property type="entry name" value="YCII"/>
</dbReference>
<dbReference type="InterPro" id="IPR011008">
    <property type="entry name" value="Dimeric_a/b-barrel"/>
</dbReference>